<dbReference type="AlphaFoldDB" id="A0A173YQA9"/>
<dbReference type="EMBL" id="CYZT01000007">
    <property type="protein sequence ID" value="CUN64978.1"/>
    <property type="molecule type" value="Genomic_DNA"/>
</dbReference>
<gene>
    <name evidence="1" type="ORF">ERS852411_00255</name>
    <name evidence="3" type="ORF">I5Q84_18710</name>
    <name evidence="2" type="ORF">PND83_19030</name>
</gene>
<dbReference type="Proteomes" id="UP000595792">
    <property type="component" value="Chromosome"/>
</dbReference>
<evidence type="ECO:0000313" key="1">
    <source>
        <dbReference type="EMBL" id="CUN64978.1"/>
    </source>
</evidence>
<evidence type="ECO:0000313" key="5">
    <source>
        <dbReference type="Proteomes" id="UP000595792"/>
    </source>
</evidence>
<dbReference type="KEGG" id="fpla:A4U99_02490"/>
<dbReference type="OrthoDB" id="1792542at2"/>
<sequence length="297" mass="34460">MPLAATRAPYTLFIVDDDMPLNPREDCDCLGKMLCWHGRYSLGEKHDFEEPRDFLQELLFSEYSSGHDRDNPVFAFLKSGKASGARLEYNRSTREWELKENQHWTSESDWYVSSSYAASLKDDVPDWFLDDCLSALSTGELFSLVEQMEGMVILPLYLYDHSGITMNTTSFSCPWDSGQVGWIYADKQMIEKEYGKVTPETLEKARQVLEGEVKSYDYFLTGQCYGFQLFREDVEVDSCWGFLGEIRDVQDDVKDYLPEDCDPAIVEQLQFRYEELDIEEYLEELREETEGLDCEVG</sequence>
<organism evidence="1 4">
    <name type="scientific">Flavonifractor plautii</name>
    <name type="common">Fusobacterium plautii</name>
    <dbReference type="NCBI Taxonomy" id="292800"/>
    <lineage>
        <taxon>Bacteria</taxon>
        <taxon>Bacillati</taxon>
        <taxon>Bacillota</taxon>
        <taxon>Clostridia</taxon>
        <taxon>Eubacteriales</taxon>
        <taxon>Oscillospiraceae</taxon>
        <taxon>Flavonifractor</taxon>
    </lineage>
</organism>
<dbReference type="Proteomes" id="UP000095746">
    <property type="component" value="Unassembled WGS sequence"/>
</dbReference>
<dbReference type="EMBL" id="JAQLWO010000026">
    <property type="protein sequence ID" value="MDB7908083.1"/>
    <property type="molecule type" value="Genomic_DNA"/>
</dbReference>
<evidence type="ECO:0000313" key="2">
    <source>
        <dbReference type="EMBL" id="MDB7908083.1"/>
    </source>
</evidence>
<name>A0A173YQA9_FLAPL</name>
<evidence type="ECO:0000313" key="3">
    <source>
        <dbReference type="EMBL" id="QQR05926.1"/>
    </source>
</evidence>
<dbReference type="RefSeq" id="WP_065533966.1">
    <property type="nucleotide sequence ID" value="NZ_BAABZG010000001.1"/>
</dbReference>
<proteinExistence type="predicted"/>
<reference evidence="2" key="3">
    <citation type="submission" date="2023-01" db="EMBL/GenBank/DDBJ databases">
        <title>Human gut microbiome strain richness.</title>
        <authorList>
            <person name="Chen-Liaw A."/>
        </authorList>
    </citation>
    <scope>NUCLEOTIDE SEQUENCE</scope>
    <source>
        <strain evidence="2">2225st1_A6_2225SCRN_200828</strain>
    </source>
</reference>
<accession>A0A173YQA9</accession>
<reference evidence="3 5" key="2">
    <citation type="submission" date="2020-11" db="EMBL/GenBank/DDBJ databases">
        <title>Closed and high quality bacterial genomes of the OMM12 community.</title>
        <authorList>
            <person name="Marbouty M."/>
            <person name="Lamy-Besnier Q."/>
            <person name="Debarbieux L."/>
            <person name="Koszul R."/>
        </authorList>
    </citation>
    <scope>NUCLEOTIDE SEQUENCE [LARGE SCALE GENOMIC DNA]</scope>
    <source>
        <strain evidence="3 5">YL31</strain>
    </source>
</reference>
<protein>
    <submittedName>
        <fullName evidence="1">Uncharacterized protein</fullName>
    </submittedName>
</protein>
<dbReference type="EMBL" id="CP065315">
    <property type="protein sequence ID" value="QQR05926.1"/>
    <property type="molecule type" value="Genomic_DNA"/>
</dbReference>
<evidence type="ECO:0000313" key="4">
    <source>
        <dbReference type="Proteomes" id="UP000095746"/>
    </source>
</evidence>
<dbReference type="Proteomes" id="UP001211006">
    <property type="component" value="Unassembled WGS sequence"/>
</dbReference>
<reference evidence="1 4" key="1">
    <citation type="submission" date="2015-09" db="EMBL/GenBank/DDBJ databases">
        <authorList>
            <consortium name="Pathogen Informatics"/>
        </authorList>
    </citation>
    <scope>NUCLEOTIDE SEQUENCE [LARGE SCALE GENOMIC DNA]</scope>
    <source>
        <strain evidence="1 4">2789STDY5608854</strain>
    </source>
</reference>